<evidence type="ECO:0000256" key="1">
    <source>
        <dbReference type="SAM" id="Phobius"/>
    </source>
</evidence>
<evidence type="ECO:0008006" key="4">
    <source>
        <dbReference type="Google" id="ProtNLM"/>
    </source>
</evidence>
<keyword evidence="3" id="KW-1185">Reference proteome</keyword>
<dbReference type="InterPro" id="IPR007047">
    <property type="entry name" value="Flp_Fap"/>
</dbReference>
<protein>
    <recommendedName>
        <fullName evidence="4">Flp family type IVb pilin</fullName>
    </recommendedName>
</protein>
<organism evidence="2 3">
    <name type="scientific">Rhodobium orientis</name>
    <dbReference type="NCBI Taxonomy" id="34017"/>
    <lineage>
        <taxon>Bacteria</taxon>
        <taxon>Pseudomonadati</taxon>
        <taxon>Pseudomonadota</taxon>
        <taxon>Alphaproteobacteria</taxon>
        <taxon>Hyphomicrobiales</taxon>
        <taxon>Rhodobiaceae</taxon>
        <taxon>Rhodobium</taxon>
    </lineage>
</organism>
<dbReference type="AlphaFoldDB" id="A0A327JFD3"/>
<dbReference type="EMBL" id="NPEV01000056">
    <property type="protein sequence ID" value="RAI25097.1"/>
    <property type="molecule type" value="Genomic_DNA"/>
</dbReference>
<keyword evidence="1" id="KW-0812">Transmembrane</keyword>
<accession>A0A327JFD3</accession>
<name>A0A327JFD3_9HYPH</name>
<evidence type="ECO:0000313" key="3">
    <source>
        <dbReference type="Proteomes" id="UP000249299"/>
    </source>
</evidence>
<evidence type="ECO:0000313" key="2">
    <source>
        <dbReference type="EMBL" id="RAI25097.1"/>
    </source>
</evidence>
<reference evidence="2 3" key="1">
    <citation type="submission" date="2017-07" db="EMBL/GenBank/DDBJ databases">
        <title>Draft Genome Sequences of Select Purple Nonsulfur Bacteria.</title>
        <authorList>
            <person name="Lasarre B."/>
            <person name="Mckinlay J.B."/>
        </authorList>
    </citation>
    <scope>NUCLEOTIDE SEQUENCE [LARGE SCALE GENOMIC DNA]</scope>
    <source>
        <strain evidence="2 3">DSM 11290</strain>
    </source>
</reference>
<keyword evidence="1" id="KW-1133">Transmembrane helix</keyword>
<gene>
    <name evidence="2" type="ORF">CH339_19685</name>
</gene>
<sequence length="77" mass="8236">MRCEAGMADKTDLTVSRRQFSDLPRRFAADERGATAIEYALIAMMTGIMAVGAMTALGDVVSGSFFDVVADLFPDSP</sequence>
<proteinExistence type="predicted"/>
<feature type="transmembrane region" description="Helical" evidence="1">
    <location>
        <begin position="36"/>
        <end position="57"/>
    </location>
</feature>
<dbReference type="Proteomes" id="UP000249299">
    <property type="component" value="Unassembled WGS sequence"/>
</dbReference>
<comment type="caution">
    <text evidence="2">The sequence shown here is derived from an EMBL/GenBank/DDBJ whole genome shotgun (WGS) entry which is preliminary data.</text>
</comment>
<dbReference type="Pfam" id="PF04964">
    <property type="entry name" value="Flp_Fap"/>
    <property type="match status" value="1"/>
</dbReference>
<keyword evidence="1" id="KW-0472">Membrane</keyword>